<dbReference type="SMART" id="SM00757">
    <property type="entry name" value="CRA"/>
    <property type="match status" value="1"/>
</dbReference>
<dbReference type="PROSITE" id="PS00518">
    <property type="entry name" value="ZF_RING_1"/>
    <property type="match status" value="1"/>
</dbReference>
<organism evidence="12 13">
    <name type="scientific">Pythium oligandrum</name>
    <name type="common">Mycoparasitic fungus</name>
    <dbReference type="NCBI Taxonomy" id="41045"/>
    <lineage>
        <taxon>Eukaryota</taxon>
        <taxon>Sar</taxon>
        <taxon>Stramenopiles</taxon>
        <taxon>Oomycota</taxon>
        <taxon>Peronosporomycetes</taxon>
        <taxon>Pythiales</taxon>
        <taxon>Pythiaceae</taxon>
        <taxon>Pythium</taxon>
    </lineage>
</organism>
<dbReference type="InterPro" id="IPR013144">
    <property type="entry name" value="CRA_dom"/>
</dbReference>
<dbReference type="InterPro" id="IPR024964">
    <property type="entry name" value="CTLH/CRA"/>
</dbReference>
<dbReference type="GO" id="GO:0005634">
    <property type="term" value="C:nucleus"/>
    <property type="evidence" value="ECO:0007669"/>
    <property type="project" value="TreeGrafter"/>
</dbReference>
<dbReference type="GO" id="GO:0005737">
    <property type="term" value="C:cytoplasm"/>
    <property type="evidence" value="ECO:0007669"/>
    <property type="project" value="UniProtKB-SubCell"/>
</dbReference>
<keyword evidence="3" id="KW-0479">Metal-binding</keyword>
<dbReference type="CDD" id="cd16652">
    <property type="entry name" value="dRING_Rmd5p-like"/>
    <property type="match status" value="1"/>
</dbReference>
<proteinExistence type="predicted"/>
<dbReference type="PANTHER" id="PTHR12170:SF3">
    <property type="entry name" value="GH10162P"/>
    <property type="match status" value="1"/>
</dbReference>
<evidence type="ECO:0000256" key="2">
    <source>
        <dbReference type="ARBA" id="ARBA00022490"/>
    </source>
</evidence>
<protein>
    <submittedName>
        <fullName evidence="12">Uncharacterized protein</fullName>
    </submittedName>
</protein>
<dbReference type="PROSITE" id="PS50897">
    <property type="entry name" value="CTLH"/>
    <property type="match status" value="1"/>
</dbReference>
<feature type="compositionally biased region" description="Basic and acidic residues" evidence="8">
    <location>
        <begin position="55"/>
        <end position="65"/>
    </location>
</feature>
<dbReference type="PROSITE" id="PS50089">
    <property type="entry name" value="ZF_RING_2"/>
    <property type="match status" value="1"/>
</dbReference>
<keyword evidence="13" id="KW-1185">Reference proteome</keyword>
<dbReference type="PROSITE" id="PS51867">
    <property type="entry name" value="ZF_RING_GID"/>
    <property type="match status" value="1"/>
</dbReference>
<feature type="region of interest" description="Disordered" evidence="8">
    <location>
        <begin position="41"/>
        <end position="82"/>
    </location>
</feature>
<keyword evidence="5" id="KW-0862">Zinc</keyword>
<keyword evidence="2" id="KW-0963">Cytoplasm</keyword>
<evidence type="ECO:0000259" key="11">
    <source>
        <dbReference type="PROSITE" id="PS51867"/>
    </source>
</evidence>
<dbReference type="AlphaFoldDB" id="A0A8K1CKT8"/>
<dbReference type="Proteomes" id="UP000794436">
    <property type="component" value="Unassembled WGS sequence"/>
</dbReference>
<dbReference type="InterPro" id="IPR006594">
    <property type="entry name" value="LisH"/>
</dbReference>
<feature type="domain" description="RING-Gid-type" evidence="11">
    <location>
        <begin position="368"/>
        <end position="411"/>
    </location>
</feature>
<dbReference type="GO" id="GO:0008270">
    <property type="term" value="F:zinc ion binding"/>
    <property type="evidence" value="ECO:0007669"/>
    <property type="project" value="UniProtKB-KW"/>
</dbReference>
<dbReference type="GO" id="GO:0034657">
    <property type="term" value="C:GID complex"/>
    <property type="evidence" value="ECO:0007669"/>
    <property type="project" value="TreeGrafter"/>
</dbReference>
<evidence type="ECO:0000256" key="7">
    <source>
        <dbReference type="PROSITE-ProRule" id="PRU01215"/>
    </source>
</evidence>
<evidence type="ECO:0000256" key="4">
    <source>
        <dbReference type="ARBA" id="ARBA00022771"/>
    </source>
</evidence>
<comment type="caution">
    <text evidence="12">The sequence shown here is derived from an EMBL/GenBank/DDBJ whole genome shotgun (WGS) entry which is preliminary data.</text>
</comment>
<feature type="zinc finger region" description="RING-Gid-type" evidence="7">
    <location>
        <begin position="368"/>
        <end position="411"/>
    </location>
</feature>
<evidence type="ECO:0000256" key="6">
    <source>
        <dbReference type="PROSITE-ProRule" id="PRU00175"/>
    </source>
</evidence>
<comment type="subcellular location">
    <subcellularLocation>
        <location evidence="1">Cytoplasm</location>
    </subcellularLocation>
</comment>
<dbReference type="InterPro" id="IPR001841">
    <property type="entry name" value="Znf_RING"/>
</dbReference>
<dbReference type="Pfam" id="PF10607">
    <property type="entry name" value="CTLH"/>
    <property type="match status" value="1"/>
</dbReference>
<evidence type="ECO:0000259" key="10">
    <source>
        <dbReference type="PROSITE" id="PS50897"/>
    </source>
</evidence>
<feature type="domain" description="RING-type" evidence="9">
    <location>
        <begin position="368"/>
        <end position="411"/>
    </location>
</feature>
<dbReference type="SMART" id="SM00667">
    <property type="entry name" value="LisH"/>
    <property type="match status" value="1"/>
</dbReference>
<dbReference type="FunFam" id="3.30.40.10:FF:000143">
    <property type="entry name" value="Regulator of gluconeogenesis Rmd5"/>
    <property type="match status" value="1"/>
</dbReference>
<dbReference type="InterPro" id="IPR045098">
    <property type="entry name" value="Fyv10_fam"/>
</dbReference>
<dbReference type="PANTHER" id="PTHR12170">
    <property type="entry name" value="MACROPHAGE ERYTHROBLAST ATTACHER-RELATED"/>
    <property type="match status" value="1"/>
</dbReference>
<dbReference type="InterPro" id="IPR006595">
    <property type="entry name" value="CTLH_C"/>
</dbReference>
<name>A0A8K1CKT8_PYTOL</name>
<evidence type="ECO:0000313" key="13">
    <source>
        <dbReference type="Proteomes" id="UP000794436"/>
    </source>
</evidence>
<dbReference type="InterPro" id="IPR017907">
    <property type="entry name" value="Znf_RING_CS"/>
</dbReference>
<dbReference type="InterPro" id="IPR044063">
    <property type="entry name" value="ZF_RING_GID"/>
</dbReference>
<evidence type="ECO:0000256" key="1">
    <source>
        <dbReference type="ARBA" id="ARBA00004496"/>
    </source>
</evidence>
<gene>
    <name evidence="12" type="ORF">Poli38472_008093</name>
</gene>
<evidence type="ECO:0000313" key="12">
    <source>
        <dbReference type="EMBL" id="TMW65451.1"/>
    </source>
</evidence>
<feature type="compositionally biased region" description="Low complexity" evidence="8">
    <location>
        <begin position="71"/>
        <end position="82"/>
    </location>
</feature>
<dbReference type="SMART" id="SM00184">
    <property type="entry name" value="RING"/>
    <property type="match status" value="1"/>
</dbReference>
<evidence type="ECO:0000256" key="8">
    <source>
        <dbReference type="SAM" id="MobiDB-lite"/>
    </source>
</evidence>
<dbReference type="OrthoDB" id="1933281at2759"/>
<dbReference type="SUPFAM" id="SSF57850">
    <property type="entry name" value="RING/U-box"/>
    <property type="match status" value="1"/>
</dbReference>
<evidence type="ECO:0000259" key="9">
    <source>
        <dbReference type="PROSITE" id="PS50089"/>
    </source>
</evidence>
<dbReference type="GO" id="GO:0061630">
    <property type="term" value="F:ubiquitin protein ligase activity"/>
    <property type="evidence" value="ECO:0007669"/>
    <property type="project" value="InterPro"/>
</dbReference>
<dbReference type="Gene3D" id="3.30.40.10">
    <property type="entry name" value="Zinc/RING finger domain, C3HC4 (zinc finger)"/>
    <property type="match status" value="1"/>
</dbReference>
<feature type="domain" description="CTLH" evidence="10">
    <location>
        <begin position="197"/>
        <end position="245"/>
    </location>
</feature>
<evidence type="ECO:0000256" key="5">
    <source>
        <dbReference type="ARBA" id="ARBA00022833"/>
    </source>
</evidence>
<dbReference type="InterPro" id="IPR013083">
    <property type="entry name" value="Znf_RING/FYVE/PHD"/>
</dbReference>
<accession>A0A8K1CKT8</accession>
<dbReference type="GO" id="GO:0043161">
    <property type="term" value="P:proteasome-mediated ubiquitin-dependent protein catabolic process"/>
    <property type="evidence" value="ECO:0007669"/>
    <property type="project" value="InterPro"/>
</dbReference>
<keyword evidence="4 6" id="KW-0863">Zinc-finger</keyword>
<dbReference type="InterPro" id="IPR027370">
    <property type="entry name" value="Znf-RING_euk"/>
</dbReference>
<dbReference type="Pfam" id="PF13445">
    <property type="entry name" value="zf-RING_UBOX"/>
    <property type="match status" value="1"/>
</dbReference>
<sequence>MQTFEEEGRKVLKKQRLCAEQIHRHLDLLLTEVETAKAQLVEKQDEYKRKKSRSRRETEERRSNTNRDQIASDSAEAAVASAPCDVEEVDDEIEHIVQEFVERVKVLNLDKSIADELKGLHVALSKYGKQIDKLFSNDVTKICHGKEPDHRAVCQLVAEYLYHNGQIAAADALCKEAEIDLPTNYRECFVELHDMTSALKHRDMSKALEWAKRNHDELQALHIDIEFELVRLKYLDLLEGCSDVMEAVEFAGEALSPFQATHQKEIGQLMGCVLYKGRFGESPYKEFFSTNRWDNIRESVIRACCRLRQVPHRAYLDTCLSVGIAALPAMRKLVAVMDSKMTDWEALEELPVELPIANEHRFHTVFACPVSKEESTPSNPPMLLKCGHVICKSCVKKISFNMTRRFKCPTCPMEQTEAETRELIF</sequence>
<dbReference type="InterPro" id="IPR037683">
    <property type="entry name" value="Rmd5_dRing"/>
</dbReference>
<evidence type="ECO:0000256" key="3">
    <source>
        <dbReference type="ARBA" id="ARBA00022723"/>
    </source>
</evidence>
<reference evidence="12" key="1">
    <citation type="submission" date="2019-03" db="EMBL/GenBank/DDBJ databases">
        <title>Long read genome sequence of the mycoparasitic Pythium oligandrum ATCC 38472 isolated from sugarbeet rhizosphere.</title>
        <authorList>
            <person name="Gaulin E."/>
        </authorList>
    </citation>
    <scope>NUCLEOTIDE SEQUENCE</scope>
    <source>
        <strain evidence="12">ATCC 38472_TT</strain>
    </source>
</reference>
<dbReference type="PROSITE" id="PS50896">
    <property type="entry name" value="LISH"/>
    <property type="match status" value="1"/>
</dbReference>
<dbReference type="EMBL" id="SPLM01000037">
    <property type="protein sequence ID" value="TMW65451.1"/>
    <property type="molecule type" value="Genomic_DNA"/>
</dbReference>